<evidence type="ECO:0000313" key="18">
    <source>
        <dbReference type="EMBL" id="MRX70576.1"/>
    </source>
</evidence>
<feature type="domain" description="RNase H type-2" evidence="17">
    <location>
        <begin position="71"/>
        <end position="256"/>
    </location>
</feature>
<evidence type="ECO:0000256" key="2">
    <source>
        <dbReference type="ARBA" id="ARBA00001946"/>
    </source>
</evidence>
<evidence type="ECO:0000256" key="16">
    <source>
        <dbReference type="RuleBase" id="RU003515"/>
    </source>
</evidence>
<keyword evidence="12 14" id="KW-0378">Hydrolase</keyword>
<dbReference type="InterPro" id="IPR036397">
    <property type="entry name" value="RNaseH_sf"/>
</dbReference>
<evidence type="ECO:0000256" key="5">
    <source>
        <dbReference type="ARBA" id="ARBA00007383"/>
    </source>
</evidence>
<evidence type="ECO:0000256" key="4">
    <source>
        <dbReference type="ARBA" id="ARBA00004496"/>
    </source>
</evidence>
<dbReference type="PANTHER" id="PTHR10954">
    <property type="entry name" value="RIBONUCLEASE H2 SUBUNIT A"/>
    <property type="match status" value="1"/>
</dbReference>
<dbReference type="InterPro" id="IPR012337">
    <property type="entry name" value="RNaseH-like_sf"/>
</dbReference>
<dbReference type="GO" id="GO:0032299">
    <property type="term" value="C:ribonuclease H2 complex"/>
    <property type="evidence" value="ECO:0007669"/>
    <property type="project" value="TreeGrafter"/>
</dbReference>
<feature type="binding site" evidence="14 15">
    <location>
        <position position="78"/>
    </location>
    <ligand>
        <name>a divalent metal cation</name>
        <dbReference type="ChEBI" id="CHEBI:60240"/>
    </ligand>
</feature>
<keyword evidence="8 14" id="KW-0963">Cytoplasm</keyword>
<dbReference type="GO" id="GO:0003723">
    <property type="term" value="F:RNA binding"/>
    <property type="evidence" value="ECO:0007669"/>
    <property type="project" value="UniProtKB-UniRule"/>
</dbReference>
<comment type="function">
    <text evidence="3 14 16">Endonuclease that specifically degrades the RNA of RNA-DNA hybrids.</text>
</comment>
<dbReference type="PROSITE" id="PS51975">
    <property type="entry name" value="RNASE_H_2"/>
    <property type="match status" value="1"/>
</dbReference>
<protein>
    <recommendedName>
        <fullName evidence="7 14">Ribonuclease HII</fullName>
        <shortName evidence="14">RNase HII</shortName>
        <ecNumber evidence="6 14">3.1.26.4</ecNumber>
    </recommendedName>
</protein>
<dbReference type="OrthoDB" id="9803420at2"/>
<keyword evidence="19" id="KW-1185">Reference proteome</keyword>
<keyword evidence="9 14" id="KW-0540">Nuclease</keyword>
<evidence type="ECO:0000256" key="9">
    <source>
        <dbReference type="ARBA" id="ARBA00022722"/>
    </source>
</evidence>
<dbReference type="NCBIfam" id="NF000594">
    <property type="entry name" value="PRK00015.1-1"/>
    <property type="match status" value="1"/>
</dbReference>
<evidence type="ECO:0000256" key="12">
    <source>
        <dbReference type="ARBA" id="ARBA00022801"/>
    </source>
</evidence>
<dbReference type="GO" id="GO:0030145">
    <property type="term" value="F:manganese ion binding"/>
    <property type="evidence" value="ECO:0007669"/>
    <property type="project" value="UniProtKB-UniRule"/>
</dbReference>
<evidence type="ECO:0000256" key="14">
    <source>
        <dbReference type="HAMAP-Rule" id="MF_00052"/>
    </source>
</evidence>
<reference evidence="18 19" key="1">
    <citation type="submission" date="2019-11" db="EMBL/GenBank/DDBJ databases">
        <title>Bacillus lacus genome.</title>
        <authorList>
            <person name="Allen C.J."/>
            <person name="Newman J.D."/>
        </authorList>
    </citation>
    <scope>NUCLEOTIDE SEQUENCE [LARGE SCALE GENOMIC DNA]</scope>
    <source>
        <strain evidence="18 19">KCTC 33946</strain>
    </source>
</reference>
<evidence type="ECO:0000256" key="1">
    <source>
        <dbReference type="ARBA" id="ARBA00000077"/>
    </source>
</evidence>
<evidence type="ECO:0000256" key="8">
    <source>
        <dbReference type="ARBA" id="ARBA00022490"/>
    </source>
</evidence>
<accession>A0A7X2IVI9</accession>
<evidence type="ECO:0000256" key="7">
    <source>
        <dbReference type="ARBA" id="ARBA00019179"/>
    </source>
</evidence>
<dbReference type="FunFam" id="3.30.420.10:FF:000006">
    <property type="entry name" value="Ribonuclease HII"/>
    <property type="match status" value="1"/>
</dbReference>
<dbReference type="GO" id="GO:0043137">
    <property type="term" value="P:DNA replication, removal of RNA primer"/>
    <property type="evidence" value="ECO:0007669"/>
    <property type="project" value="TreeGrafter"/>
</dbReference>
<dbReference type="NCBIfam" id="NF000595">
    <property type="entry name" value="PRK00015.1-3"/>
    <property type="match status" value="1"/>
</dbReference>
<organism evidence="18 19">
    <name type="scientific">Metabacillus lacus</name>
    <dbReference type="NCBI Taxonomy" id="1983721"/>
    <lineage>
        <taxon>Bacteria</taxon>
        <taxon>Bacillati</taxon>
        <taxon>Bacillota</taxon>
        <taxon>Bacilli</taxon>
        <taxon>Bacillales</taxon>
        <taxon>Bacillaceae</taxon>
        <taxon>Metabacillus</taxon>
    </lineage>
</organism>
<feature type="binding site" evidence="14 15">
    <location>
        <position position="169"/>
    </location>
    <ligand>
        <name>a divalent metal cation</name>
        <dbReference type="ChEBI" id="CHEBI:60240"/>
    </ligand>
</feature>
<dbReference type="Pfam" id="PF01351">
    <property type="entry name" value="RNase_HII"/>
    <property type="match status" value="1"/>
</dbReference>
<evidence type="ECO:0000256" key="6">
    <source>
        <dbReference type="ARBA" id="ARBA00012180"/>
    </source>
</evidence>
<dbReference type="EMBL" id="WKKI01000001">
    <property type="protein sequence ID" value="MRX70576.1"/>
    <property type="molecule type" value="Genomic_DNA"/>
</dbReference>
<dbReference type="SUPFAM" id="SSF53098">
    <property type="entry name" value="Ribonuclease H-like"/>
    <property type="match status" value="1"/>
</dbReference>
<sequence>MKLTVSDIQKEIKTIHHIHDPRLKEWQEDSRKSVQLLVQKWLRNYEAEKKRAAAFQTMQAMEKECRAKGFKKIAGIDEVGRGPLAGPVVAAAVILPEDFWLPGVNDSKKLTSIQRETYFQEIYAKAIDIHITIVEADIIDKVNIYQASKLAMESAVSGLKVEPDYLLVDAMSLDLPIEQRSMIKGDSLSISIAASSIVAKVVRDRLMKELSEQYPHYGFHQNMGYGTKEHLKALDMHGPSPCHRKSFSPVKEACMK</sequence>
<evidence type="ECO:0000259" key="17">
    <source>
        <dbReference type="PROSITE" id="PS51975"/>
    </source>
</evidence>
<comment type="catalytic activity">
    <reaction evidence="1 14 15 16">
        <text>Endonucleolytic cleavage to 5'-phosphomonoester.</text>
        <dbReference type="EC" id="3.1.26.4"/>
    </reaction>
</comment>
<dbReference type="InterPro" id="IPR024567">
    <property type="entry name" value="RNase_HII/HIII_dom"/>
</dbReference>
<evidence type="ECO:0000256" key="13">
    <source>
        <dbReference type="ARBA" id="ARBA00023211"/>
    </source>
</evidence>
<dbReference type="InterPro" id="IPR001352">
    <property type="entry name" value="RNase_HII/HIII"/>
</dbReference>
<dbReference type="InterPro" id="IPR022898">
    <property type="entry name" value="RNase_HII"/>
</dbReference>
<keyword evidence="13 14" id="KW-0464">Manganese</keyword>
<dbReference type="EC" id="3.1.26.4" evidence="6 14"/>
<comment type="cofactor">
    <cofactor evidence="2">
        <name>Mg(2+)</name>
        <dbReference type="ChEBI" id="CHEBI:18420"/>
    </cofactor>
</comment>
<comment type="cofactor">
    <cofactor evidence="14 15">
        <name>Mn(2+)</name>
        <dbReference type="ChEBI" id="CHEBI:29035"/>
    </cofactor>
    <cofactor evidence="14 15">
        <name>Mg(2+)</name>
        <dbReference type="ChEBI" id="CHEBI:18420"/>
    </cofactor>
    <text evidence="14 15">Manganese or magnesium. Binds 1 divalent metal ion per monomer in the absence of substrate. May bind a second metal ion after substrate binding.</text>
</comment>
<dbReference type="GO" id="GO:0006298">
    <property type="term" value="P:mismatch repair"/>
    <property type="evidence" value="ECO:0007669"/>
    <property type="project" value="TreeGrafter"/>
</dbReference>
<dbReference type="CDD" id="cd07182">
    <property type="entry name" value="RNase_HII_bacteria_HII_like"/>
    <property type="match status" value="1"/>
</dbReference>
<evidence type="ECO:0000256" key="10">
    <source>
        <dbReference type="ARBA" id="ARBA00022723"/>
    </source>
</evidence>
<comment type="subcellular location">
    <subcellularLocation>
        <location evidence="4 14">Cytoplasm</location>
    </subcellularLocation>
</comment>
<evidence type="ECO:0000313" key="19">
    <source>
        <dbReference type="Proteomes" id="UP000448867"/>
    </source>
</evidence>
<keyword evidence="11 14" id="KW-0255">Endonuclease</keyword>
<keyword evidence="10 14" id="KW-0479">Metal-binding</keyword>
<evidence type="ECO:0000256" key="15">
    <source>
        <dbReference type="PROSITE-ProRule" id="PRU01319"/>
    </source>
</evidence>
<evidence type="ECO:0000256" key="11">
    <source>
        <dbReference type="ARBA" id="ARBA00022759"/>
    </source>
</evidence>
<proteinExistence type="inferred from homology"/>
<dbReference type="HAMAP" id="MF_00052_B">
    <property type="entry name" value="RNase_HII_B"/>
    <property type="match status" value="1"/>
</dbReference>
<dbReference type="GO" id="GO:0004523">
    <property type="term" value="F:RNA-DNA hybrid ribonuclease activity"/>
    <property type="evidence" value="ECO:0007669"/>
    <property type="project" value="UniProtKB-UniRule"/>
</dbReference>
<name>A0A7X2IVI9_9BACI</name>
<dbReference type="AlphaFoldDB" id="A0A7X2IVI9"/>
<gene>
    <name evidence="14" type="primary">rnhB</name>
    <name evidence="18" type="ORF">GJU40_00145</name>
</gene>
<feature type="binding site" evidence="14 15">
    <location>
        <position position="77"/>
    </location>
    <ligand>
        <name>a divalent metal cation</name>
        <dbReference type="ChEBI" id="CHEBI:60240"/>
    </ligand>
</feature>
<dbReference type="Gene3D" id="3.30.420.10">
    <property type="entry name" value="Ribonuclease H-like superfamily/Ribonuclease H"/>
    <property type="match status" value="1"/>
</dbReference>
<dbReference type="RefSeq" id="WP_154305658.1">
    <property type="nucleotide sequence ID" value="NZ_WKKI01000001.1"/>
</dbReference>
<dbReference type="Proteomes" id="UP000448867">
    <property type="component" value="Unassembled WGS sequence"/>
</dbReference>
<dbReference type="PANTHER" id="PTHR10954:SF18">
    <property type="entry name" value="RIBONUCLEASE HII"/>
    <property type="match status" value="1"/>
</dbReference>
<dbReference type="GO" id="GO:0005737">
    <property type="term" value="C:cytoplasm"/>
    <property type="evidence" value="ECO:0007669"/>
    <property type="project" value="UniProtKB-SubCell"/>
</dbReference>
<evidence type="ECO:0000256" key="3">
    <source>
        <dbReference type="ARBA" id="ARBA00004065"/>
    </source>
</evidence>
<comment type="similarity">
    <text evidence="5 14 16">Belongs to the RNase HII family.</text>
</comment>
<comment type="caution">
    <text evidence="18">The sequence shown here is derived from an EMBL/GenBank/DDBJ whole genome shotgun (WGS) entry which is preliminary data.</text>
</comment>